<protein>
    <submittedName>
        <fullName evidence="1">Uncharacterized protein</fullName>
    </submittedName>
</protein>
<proteinExistence type="predicted"/>
<accession>A0ABY1IWZ4</accession>
<dbReference type="Proteomes" id="UP000184216">
    <property type="component" value="Unassembled WGS sequence"/>
</dbReference>
<evidence type="ECO:0000313" key="1">
    <source>
        <dbReference type="EMBL" id="SHL26811.1"/>
    </source>
</evidence>
<sequence>MYQKSIFTYIFVVIVEKEFLNDNNIIETIAK</sequence>
<reference evidence="1 2" key="1">
    <citation type="submission" date="2016-11" db="EMBL/GenBank/DDBJ databases">
        <authorList>
            <person name="Varghese N."/>
            <person name="Submissions S."/>
        </authorList>
    </citation>
    <scope>NUCLEOTIDE SEQUENCE [LARGE SCALE GENOMIC DNA]</scope>
    <source>
        <strain evidence="1 2">DSM 6368</strain>
    </source>
</reference>
<comment type="caution">
    <text evidence="1">The sequence shown here is derived from an EMBL/GenBank/DDBJ whole genome shotgun (WGS) entry which is preliminary data.</text>
</comment>
<organism evidence="1 2">
    <name type="scientific">Flavobacterium pectinovorum</name>
    <dbReference type="NCBI Taxonomy" id="29533"/>
    <lineage>
        <taxon>Bacteria</taxon>
        <taxon>Pseudomonadati</taxon>
        <taxon>Bacteroidota</taxon>
        <taxon>Flavobacteriia</taxon>
        <taxon>Flavobacteriales</taxon>
        <taxon>Flavobacteriaceae</taxon>
        <taxon>Flavobacterium</taxon>
    </lineage>
</organism>
<name>A0ABY1IWZ4_9FLAO</name>
<gene>
    <name evidence="1" type="ORF">SAMN05444387_0183</name>
</gene>
<dbReference type="EMBL" id="FRBX01000001">
    <property type="protein sequence ID" value="SHL26811.1"/>
    <property type="molecule type" value="Genomic_DNA"/>
</dbReference>
<evidence type="ECO:0000313" key="2">
    <source>
        <dbReference type="Proteomes" id="UP000184216"/>
    </source>
</evidence>
<keyword evidence="2" id="KW-1185">Reference proteome</keyword>